<dbReference type="OrthoDB" id="6819422at2"/>
<feature type="region of interest" description="Disordered" evidence="3">
    <location>
        <begin position="194"/>
        <end position="220"/>
    </location>
</feature>
<dbReference type="AlphaFoldDB" id="A0A368U4S6"/>
<dbReference type="PROSITE" id="PS51898">
    <property type="entry name" value="TYR_RECOMBINASE"/>
    <property type="match status" value="1"/>
</dbReference>
<protein>
    <submittedName>
        <fullName evidence="5">Site-specific integrase</fullName>
    </submittedName>
</protein>
<dbReference type="InterPro" id="IPR002104">
    <property type="entry name" value="Integrase_catalytic"/>
</dbReference>
<evidence type="ECO:0000256" key="3">
    <source>
        <dbReference type="SAM" id="MobiDB-lite"/>
    </source>
</evidence>
<feature type="compositionally biased region" description="Basic and acidic residues" evidence="3">
    <location>
        <begin position="211"/>
        <end position="220"/>
    </location>
</feature>
<dbReference type="PANTHER" id="PTHR30349:SF64">
    <property type="entry name" value="PROPHAGE INTEGRASE INTD-RELATED"/>
    <property type="match status" value="1"/>
</dbReference>
<dbReference type="CDD" id="cd00397">
    <property type="entry name" value="DNA_BRE_C"/>
    <property type="match status" value="1"/>
</dbReference>
<dbReference type="PANTHER" id="PTHR30349">
    <property type="entry name" value="PHAGE INTEGRASE-RELATED"/>
    <property type="match status" value="1"/>
</dbReference>
<dbReference type="SUPFAM" id="SSF56349">
    <property type="entry name" value="DNA breaking-rejoining enzymes"/>
    <property type="match status" value="1"/>
</dbReference>
<dbReference type="RefSeq" id="WP_114486746.1">
    <property type="nucleotide sequence ID" value="NZ_CBCSHM010000023.1"/>
</dbReference>
<dbReference type="GO" id="GO:0006310">
    <property type="term" value="P:DNA recombination"/>
    <property type="evidence" value="ECO:0007669"/>
    <property type="project" value="UniProtKB-KW"/>
</dbReference>
<dbReference type="GO" id="GO:0003677">
    <property type="term" value="F:DNA binding"/>
    <property type="evidence" value="ECO:0007669"/>
    <property type="project" value="InterPro"/>
</dbReference>
<accession>A0A368U4S6</accession>
<dbReference type="Proteomes" id="UP000253204">
    <property type="component" value="Unassembled WGS sequence"/>
</dbReference>
<evidence type="ECO:0000256" key="2">
    <source>
        <dbReference type="ARBA" id="ARBA00023172"/>
    </source>
</evidence>
<dbReference type="Pfam" id="PF00589">
    <property type="entry name" value="Phage_integrase"/>
    <property type="match status" value="1"/>
</dbReference>
<dbReference type="GO" id="GO:0015074">
    <property type="term" value="P:DNA integration"/>
    <property type="evidence" value="ECO:0007669"/>
    <property type="project" value="UniProtKB-KW"/>
</dbReference>
<gene>
    <name evidence="5" type="ORF">DU506_09725</name>
</gene>
<sequence length="425" mass="48513">MRVEAIRQPAGHEVPLLIDEDDMPIPSANEFILARQHLKPNTLIRNARELMPFFEWLQAQRVDLWQRVSSGLGFTEAEIVGSLFFMLRRDRARGKVKKLVVEPATFNQRLLTTAAFLRWYFNTCLVGMPSEHRLRERVKENQARIASWFNEGYISAAPTARASASKSLTDQEQAFLIECLNPIHGKGIGKLTKIPPFKKGATPAQKKSRQKAKESRQRQDALGHRNFVAMLLMLQAGLRRGELLSLRVEDVVVSSASQVNVVVRPPDPNDTRRPRPEVKRNARPIFMSPIFARAVDEYITEWRPILLDRAEIDNDYLILSGGGEPLSLARLNKIFEQLRKAYPGRLPAHLSPHTLRHRFSQNLERSMREAGMGEEERKKALAIIRGDSSLESQNVYIEAEVHKQASKVLARYQEKTMLITEDVPF</sequence>
<dbReference type="InterPro" id="IPR011010">
    <property type="entry name" value="DNA_brk_join_enz"/>
</dbReference>
<dbReference type="InterPro" id="IPR013762">
    <property type="entry name" value="Integrase-like_cat_sf"/>
</dbReference>
<keyword evidence="6" id="KW-1185">Reference proteome</keyword>
<evidence type="ECO:0000259" key="4">
    <source>
        <dbReference type="PROSITE" id="PS51898"/>
    </source>
</evidence>
<organism evidence="5 6">
    <name type="scientific">Vreelandella rituensis</name>
    <dbReference type="NCBI Taxonomy" id="2282306"/>
    <lineage>
        <taxon>Bacteria</taxon>
        <taxon>Pseudomonadati</taxon>
        <taxon>Pseudomonadota</taxon>
        <taxon>Gammaproteobacteria</taxon>
        <taxon>Oceanospirillales</taxon>
        <taxon>Halomonadaceae</taxon>
        <taxon>Vreelandella</taxon>
    </lineage>
</organism>
<proteinExistence type="predicted"/>
<evidence type="ECO:0000313" key="6">
    <source>
        <dbReference type="Proteomes" id="UP000253204"/>
    </source>
</evidence>
<dbReference type="EMBL" id="QPIJ01000019">
    <property type="protein sequence ID" value="RCV92035.1"/>
    <property type="molecule type" value="Genomic_DNA"/>
</dbReference>
<reference evidence="5 6" key="1">
    <citation type="submission" date="2018-07" db="EMBL/GenBank/DDBJ databases">
        <title>Halomonas rutogse sp. nov., isolated from Lake TangqianCo on Tibetan Plateau.</title>
        <authorList>
            <person name="Lu H."/>
            <person name="Xing P."/>
            <person name="Wu Q."/>
        </authorList>
    </citation>
    <scope>NUCLEOTIDE SEQUENCE [LARGE SCALE GENOMIC DNA]</scope>
    <source>
        <strain evidence="5 6">TQ8S</strain>
    </source>
</reference>
<keyword evidence="1" id="KW-0229">DNA integration</keyword>
<name>A0A368U4S6_9GAMM</name>
<evidence type="ECO:0000256" key="1">
    <source>
        <dbReference type="ARBA" id="ARBA00022908"/>
    </source>
</evidence>
<evidence type="ECO:0000313" key="5">
    <source>
        <dbReference type="EMBL" id="RCV92035.1"/>
    </source>
</evidence>
<dbReference type="Gene3D" id="1.10.443.10">
    <property type="entry name" value="Intergrase catalytic core"/>
    <property type="match status" value="1"/>
</dbReference>
<keyword evidence="2" id="KW-0233">DNA recombination</keyword>
<dbReference type="InterPro" id="IPR050090">
    <property type="entry name" value="Tyrosine_recombinase_XerCD"/>
</dbReference>
<feature type="domain" description="Tyr recombinase" evidence="4">
    <location>
        <begin position="196"/>
        <end position="411"/>
    </location>
</feature>
<comment type="caution">
    <text evidence="5">The sequence shown here is derived from an EMBL/GenBank/DDBJ whole genome shotgun (WGS) entry which is preliminary data.</text>
</comment>